<dbReference type="PANTHER" id="PTHR37841">
    <property type="entry name" value="GLR2918 PROTEIN"/>
    <property type="match status" value="1"/>
</dbReference>
<evidence type="ECO:0000313" key="2">
    <source>
        <dbReference type="EMBL" id="QGW27218.1"/>
    </source>
</evidence>
<feature type="signal peptide" evidence="1">
    <location>
        <begin position="1"/>
        <end position="23"/>
    </location>
</feature>
<evidence type="ECO:0008006" key="4">
    <source>
        <dbReference type="Google" id="ProtNLM"/>
    </source>
</evidence>
<gene>
    <name evidence="2" type="ORF">GLV81_03055</name>
</gene>
<dbReference type="AlphaFoldDB" id="A0A6I6GHP4"/>
<organism evidence="2 3">
    <name type="scientific">Phnomibacter ginsenosidimutans</name>
    <dbReference type="NCBI Taxonomy" id="2676868"/>
    <lineage>
        <taxon>Bacteria</taxon>
        <taxon>Pseudomonadati</taxon>
        <taxon>Bacteroidota</taxon>
        <taxon>Chitinophagia</taxon>
        <taxon>Chitinophagales</taxon>
        <taxon>Chitinophagaceae</taxon>
        <taxon>Phnomibacter</taxon>
    </lineage>
</organism>
<dbReference type="Pfam" id="PF14903">
    <property type="entry name" value="WG_beta_rep"/>
    <property type="match status" value="1"/>
</dbReference>
<accession>A0A6I6GHP4</accession>
<dbReference type="Proteomes" id="UP000426027">
    <property type="component" value="Chromosome"/>
</dbReference>
<feature type="chain" id="PRO_5026207568" description="WG repeat-containing protein" evidence="1">
    <location>
        <begin position="24"/>
        <end position="437"/>
    </location>
</feature>
<proteinExistence type="predicted"/>
<keyword evidence="3" id="KW-1185">Reference proteome</keyword>
<reference evidence="2 3" key="1">
    <citation type="submission" date="2019-11" db="EMBL/GenBank/DDBJ databases">
        <authorList>
            <person name="Im W.T."/>
        </authorList>
    </citation>
    <scope>NUCLEOTIDE SEQUENCE [LARGE SCALE GENOMIC DNA]</scope>
    <source>
        <strain evidence="2 3">SB-02</strain>
    </source>
</reference>
<evidence type="ECO:0000256" key="1">
    <source>
        <dbReference type="SAM" id="SignalP"/>
    </source>
</evidence>
<dbReference type="PANTHER" id="PTHR37841:SF1">
    <property type="entry name" value="DUF3298 DOMAIN-CONTAINING PROTEIN"/>
    <property type="match status" value="1"/>
</dbReference>
<dbReference type="RefSeq" id="WP_157476758.1">
    <property type="nucleotide sequence ID" value="NZ_CP046566.1"/>
</dbReference>
<protein>
    <recommendedName>
        <fullName evidence="4">WG repeat-containing protein</fullName>
    </recommendedName>
</protein>
<name>A0A6I6GHP4_9BACT</name>
<evidence type="ECO:0000313" key="3">
    <source>
        <dbReference type="Proteomes" id="UP000426027"/>
    </source>
</evidence>
<dbReference type="EMBL" id="CP046566">
    <property type="protein sequence ID" value="QGW27218.1"/>
    <property type="molecule type" value="Genomic_DNA"/>
</dbReference>
<keyword evidence="1" id="KW-0732">Signal</keyword>
<dbReference type="KEGG" id="fls:GLV81_03055"/>
<dbReference type="InterPro" id="IPR032774">
    <property type="entry name" value="WG_beta_rep"/>
</dbReference>
<sequence>MRYLFFILCCIICCLFSIGFVSAQPLLTVQQLEQTNFTTHKGGIVSPQALYVDADVFESVFNLGAVVLRKGNSYALMNASGEILVPYNKYKTLSSTGVFNINNELIHNGWFNYSTPDGFGFVDATGKVVIHDPYAAFQLSADKRHLVSLTQKPYNIIAMDGKKYQPGFYPNAIGEGFFFSNEPAGSKAAYRKLNGSILVQDQFNSPGHPFKDKLALVQKRNEFNELKYGFVDATGKLAIPFMYSAMPSYFQNGRARVQPANIADFVSAIINKQGAVLLKQTKQTIQQMGEFKFFANGLSVSNNAAAIMDTSMATISMQQLLQKAGITQPVSFHAVDLTWREEKHPILIYSYAGRAGLNSINPNARNYGYILLRDGIVVPPVFHIDGTKNLLEFDPVSGLARAKMFTGKNPNGQPIVMDGFIDLKGTFTVLLKEKSAW</sequence>